<dbReference type="GO" id="GO:0002161">
    <property type="term" value="F:aminoacyl-tRNA deacylase activity"/>
    <property type="evidence" value="ECO:0007669"/>
    <property type="project" value="UniProtKB-ARBA"/>
</dbReference>
<evidence type="ECO:0000259" key="7">
    <source>
        <dbReference type="PROSITE" id="PS50860"/>
    </source>
</evidence>
<dbReference type="InterPro" id="IPR018164">
    <property type="entry name" value="Ala-tRNA-synth_IIc_N"/>
</dbReference>
<evidence type="ECO:0000256" key="1">
    <source>
        <dbReference type="ARBA" id="ARBA00001947"/>
    </source>
</evidence>
<dbReference type="GO" id="GO:0004813">
    <property type="term" value="F:alanine-tRNA ligase activity"/>
    <property type="evidence" value="ECO:0007669"/>
    <property type="project" value="InterPro"/>
</dbReference>
<keyword evidence="5" id="KW-0862">Zinc</keyword>
<evidence type="ECO:0000256" key="4">
    <source>
        <dbReference type="ARBA" id="ARBA00022723"/>
    </source>
</evidence>
<organism evidence="8 9">
    <name type="scientific">Mesorhizobium hungaricum</name>
    <dbReference type="NCBI Taxonomy" id="1566387"/>
    <lineage>
        <taxon>Bacteria</taxon>
        <taxon>Pseudomonadati</taxon>
        <taxon>Pseudomonadota</taxon>
        <taxon>Alphaproteobacteria</taxon>
        <taxon>Hyphomicrobiales</taxon>
        <taxon>Phyllobacteriaceae</taxon>
        <taxon>Mesorhizobium</taxon>
    </lineage>
</organism>
<dbReference type="Pfam" id="PF01411">
    <property type="entry name" value="tRNA-synt_2c"/>
    <property type="match status" value="1"/>
</dbReference>
<keyword evidence="9" id="KW-1185">Reference proteome</keyword>
<sequence length="247" mass="26801">MAGKTETLFRDDSYLKTTEATVVAINERGGIILDRTVFYATSGGQPGDTGHIELANGDRIEVAATVTGETKDEIIHVPGAGQPVPSVGEKVKASIDWQRRYLLMRMHTACHLLSVVCPFPITGASVAEDDSRVDFDLPDTGYSKEEVTARLMELVRADHPVSIEWITDEDLAANPSLVKSKNVRPPTGTGRIRLVLIGENASVDSQPCGGTHVARTGEVGEIHIGKIEKKGRENRRFRIRFGAMPAA</sequence>
<proteinExistence type="predicted"/>
<reference evidence="8 9" key="1">
    <citation type="submission" date="2016-08" db="EMBL/GenBank/DDBJ databases">
        <title>Whole genome sequence of Mesorhizobium sp. strain UASWS1009 isolated from industrial sewage.</title>
        <authorList>
            <person name="Crovadore J."/>
            <person name="Calmin G."/>
            <person name="Chablais R."/>
            <person name="Cochard B."/>
            <person name="Lefort F."/>
        </authorList>
    </citation>
    <scope>NUCLEOTIDE SEQUENCE [LARGE SCALE GENOMIC DNA]</scope>
    <source>
        <strain evidence="8 9">UASWS1009</strain>
    </source>
</reference>
<dbReference type="PANTHER" id="PTHR43462:SF1">
    <property type="entry name" value="ALANYL-TRNA EDITING PROTEIN AARSD1"/>
    <property type="match status" value="1"/>
</dbReference>
<accession>A0A1C2EB29</accession>
<keyword evidence="8" id="KW-0378">Hydrolase</keyword>
<evidence type="ECO:0000256" key="2">
    <source>
        <dbReference type="ARBA" id="ARBA00004496"/>
    </source>
</evidence>
<dbReference type="Pfam" id="PF07973">
    <property type="entry name" value="tRNA_SAD"/>
    <property type="match status" value="1"/>
</dbReference>
<comment type="cofactor">
    <cofactor evidence="1">
        <name>Zn(2+)</name>
        <dbReference type="ChEBI" id="CHEBI:29105"/>
    </cofactor>
</comment>
<evidence type="ECO:0000256" key="6">
    <source>
        <dbReference type="ARBA" id="ARBA00032577"/>
    </source>
</evidence>
<evidence type="ECO:0000256" key="3">
    <source>
        <dbReference type="ARBA" id="ARBA00017959"/>
    </source>
</evidence>
<dbReference type="EMBL" id="MDEO01000022">
    <property type="protein sequence ID" value="OCX24147.1"/>
    <property type="molecule type" value="Genomic_DNA"/>
</dbReference>
<dbReference type="Proteomes" id="UP000094412">
    <property type="component" value="Unassembled WGS sequence"/>
</dbReference>
<dbReference type="STRING" id="1566387.QV13_02485"/>
<dbReference type="GO" id="GO:0046872">
    <property type="term" value="F:metal ion binding"/>
    <property type="evidence" value="ECO:0007669"/>
    <property type="project" value="UniProtKB-KW"/>
</dbReference>
<dbReference type="InterPro" id="IPR051335">
    <property type="entry name" value="Alanyl-tRNA_Editing_Enzymes"/>
</dbReference>
<dbReference type="Gene3D" id="2.40.30.130">
    <property type="match status" value="1"/>
</dbReference>
<keyword evidence="4" id="KW-0479">Metal-binding</keyword>
<dbReference type="RefSeq" id="WP_024926150.1">
    <property type="nucleotide sequence ID" value="NZ_MDEO01000022.1"/>
</dbReference>
<dbReference type="OrthoDB" id="9812949at2"/>
<dbReference type="PROSITE" id="PS50860">
    <property type="entry name" value="AA_TRNA_LIGASE_II_ALA"/>
    <property type="match status" value="1"/>
</dbReference>
<protein>
    <recommendedName>
        <fullName evidence="3">Alanine--tRNA ligase</fullName>
    </recommendedName>
    <alternativeName>
        <fullName evidence="6">Alanyl-tRNA synthetase</fullName>
    </alternativeName>
</protein>
<dbReference type="InterPro" id="IPR012947">
    <property type="entry name" value="tRNA_SAD"/>
</dbReference>
<dbReference type="SUPFAM" id="SSF55186">
    <property type="entry name" value="ThrRS/AlaRS common domain"/>
    <property type="match status" value="1"/>
</dbReference>
<feature type="domain" description="Alanyl-transfer RNA synthetases family profile" evidence="7">
    <location>
        <begin position="1"/>
        <end position="247"/>
    </location>
</feature>
<dbReference type="Gene3D" id="3.30.980.10">
    <property type="entry name" value="Threonyl-trna Synthetase, Chain A, domain 2"/>
    <property type="match status" value="1"/>
</dbReference>
<dbReference type="GO" id="GO:0003676">
    <property type="term" value="F:nucleic acid binding"/>
    <property type="evidence" value="ECO:0007669"/>
    <property type="project" value="InterPro"/>
</dbReference>
<dbReference type="GO" id="GO:0006419">
    <property type="term" value="P:alanyl-tRNA aminoacylation"/>
    <property type="evidence" value="ECO:0007669"/>
    <property type="project" value="InterPro"/>
</dbReference>
<dbReference type="SUPFAM" id="SSF50447">
    <property type="entry name" value="Translation proteins"/>
    <property type="match status" value="1"/>
</dbReference>
<evidence type="ECO:0000313" key="9">
    <source>
        <dbReference type="Proteomes" id="UP000094412"/>
    </source>
</evidence>
<dbReference type="InterPro" id="IPR018163">
    <property type="entry name" value="Thr/Ala-tRNA-synth_IIc_edit"/>
</dbReference>
<evidence type="ECO:0000313" key="8">
    <source>
        <dbReference type="EMBL" id="OCX24147.1"/>
    </source>
</evidence>
<comment type="subcellular location">
    <subcellularLocation>
        <location evidence="2">Cytoplasm</location>
    </subcellularLocation>
</comment>
<dbReference type="AlphaFoldDB" id="A0A1C2EB29"/>
<comment type="caution">
    <text evidence="8">The sequence shown here is derived from an EMBL/GenBank/DDBJ whole genome shotgun (WGS) entry which is preliminary data.</text>
</comment>
<dbReference type="InterPro" id="IPR009000">
    <property type="entry name" value="Transl_B-barrel_sf"/>
</dbReference>
<dbReference type="GO" id="GO:0005737">
    <property type="term" value="C:cytoplasm"/>
    <property type="evidence" value="ECO:0007669"/>
    <property type="project" value="UniProtKB-SubCell"/>
</dbReference>
<evidence type="ECO:0000256" key="5">
    <source>
        <dbReference type="ARBA" id="ARBA00022833"/>
    </source>
</evidence>
<dbReference type="PANTHER" id="PTHR43462">
    <property type="entry name" value="ALANYL-TRNA EDITING PROTEIN"/>
    <property type="match status" value="1"/>
</dbReference>
<dbReference type="SMART" id="SM00863">
    <property type="entry name" value="tRNA_SAD"/>
    <property type="match status" value="1"/>
</dbReference>
<name>A0A1C2EB29_9HYPH</name>
<dbReference type="InterPro" id="IPR018165">
    <property type="entry name" value="Ala-tRNA-synth_IIc_core"/>
</dbReference>
<gene>
    <name evidence="8" type="ORF">QV13_02485</name>
</gene>
<dbReference type="GO" id="GO:0005524">
    <property type="term" value="F:ATP binding"/>
    <property type="evidence" value="ECO:0007669"/>
    <property type="project" value="InterPro"/>
</dbReference>